<dbReference type="SUPFAM" id="SSF52540">
    <property type="entry name" value="P-loop containing nucleoside triphosphate hydrolases"/>
    <property type="match status" value="1"/>
</dbReference>
<evidence type="ECO:0000313" key="4">
    <source>
        <dbReference type="Proteomes" id="UP001225316"/>
    </source>
</evidence>
<gene>
    <name evidence="3" type="ORF">QEH52_07885</name>
</gene>
<evidence type="ECO:0000259" key="2">
    <source>
        <dbReference type="SMART" id="SM00382"/>
    </source>
</evidence>
<keyword evidence="4" id="KW-1185">Reference proteome</keyword>
<keyword evidence="1" id="KW-0175">Coiled coil</keyword>
<feature type="domain" description="AAA+ ATPase" evidence="2">
    <location>
        <begin position="1264"/>
        <end position="1417"/>
    </location>
</feature>
<evidence type="ECO:0000256" key="1">
    <source>
        <dbReference type="SAM" id="Coils"/>
    </source>
</evidence>
<evidence type="ECO:0000313" key="3">
    <source>
        <dbReference type="EMBL" id="MDQ8207424.1"/>
    </source>
</evidence>
<reference evidence="3 4" key="1">
    <citation type="submission" date="2023-04" db="EMBL/GenBank/DDBJ databases">
        <title>A novel bacteria isolated from coastal sediment.</title>
        <authorList>
            <person name="Liu X.-J."/>
            <person name="Du Z.-J."/>
        </authorList>
    </citation>
    <scope>NUCLEOTIDE SEQUENCE [LARGE SCALE GENOMIC DNA]</scope>
    <source>
        <strain evidence="3 4">SDUM461003</strain>
    </source>
</reference>
<name>A0ABU1ATD8_9BACT</name>
<dbReference type="InterPro" id="IPR003959">
    <property type="entry name" value="ATPase_AAA_core"/>
</dbReference>
<sequence>MASQNPATEQKLEGGAYEVIRNRLTTQSSALLERVQQLDAERKSVFGAVDTHLLATDRIQTGNNCIPRGMIALPGGRFIFGYNVHMGLKSQVEVTDVFAKFRYDASDHSFHEEPLVALESSEFEADFQYLYKYYKNTFFAKFMIVGPHLLMVFQISDDLRDVKVFKWLIQDDTLSYLGNRFEHEYVFPDQHSFKWTRAHRDLHRTGSFPHVSIDDRLFVETIGGDLTIKVEDNTDSGEGIYSEPVENPDQTLDDADIHYACVGSLIFLRITPYQEKQTRYFIYNEKVKEVKRVDSVAHSCVMLPEDHGVIFADGYYLHNGDFKRFSHATGEMTFERVLKAPNGEDFLYVFYQQSEGLYQLLSYNLIAQKVESPIEAHGYSTFEDGSLIYFKAHEEPQKHHTLQIWQTPYATEELTVEASSDNYLFKIGNASIVRCIAECHSIYNLLQREDAYEGLYLDLVKTCVATIDSYFWLGSEDAFNLKDTLSQIRDTGQAAIAEFEKVQRIRKSTLKQTQLVQTQARKLFTELAGAQPEDVRVFVDYLAHLRRLRGEVIGLRDLKYVDIALCDELEEGVATQMDSLAQATVEFLLQPQALAPYHQQLQEVESAMPEIKTAAMAKDLLGELDGTGAQLEMLIEMVSNLKIEDATETTRIIDTISDIFTELNRLKAEVKRSRQELMRKEGSAQFQAQIKLLEQSVANYLDIADEPERCDEFLTKAVVQLEELEGKYAEFDEFIELLADKRAELYNTFESKKASLQEARNRRVSKLVQSAERILKGIDNRAKALKEINDINGYFASDLMVDKVRDLVEELKALGEGMKGDELLTRLKTIQGDAVRQLKDKQELFVDGENLIKFGRHAFTVNTQTLELTSVLREGALYTHLSGTQFYEKMQDSELLETQPAWQMHGCSENDQVYRAEYLAYKYLEAQGAEDYLQLSEEARLESVRDFMAPRYQESYTKGVHDFDACAILNQLAQTHSNIGLLRYSPGVRACALVFWHSQAGQSLTNHLRERIDAFGQMLRLFPNHHTQKNYIDELSEAIARFAQESAFFESIEYATAAEYLFYEIVQDADLYCTKEAADLIDRFKRELSTKRFEEAYQGAVQQVSGDVLSEYRVIHDWLEGYAVTHQLDADLRVFLPEAAAHLLRGGLERRKILNVPIKHTVAGLKGDHRIIADGGGYHFNYLEFMQRMRKFEAQDQALYFRYESRKKELLEQQEAELRLNEFKPQVLSAFVRNRLLDEVYLPLIGENFAKQIGSAGEDTRTDRMGLLLLISPPGYGKTTLMEYVANRLGITFVKVNGPSLGHDVTSLDPSQCPNLAARQEVEKINLAFEMGDNVLIYLDDIQHTNPELLQKFISLCDGTRRIEGVYKGKSRTYDFRGRKVAVVMAGNPYTEAGGKFQIPDMLANRADTYNLGDIIGENSQYFEASYIENSLTSNRTLGILAGKDRKDVYAVMQIAETDQREGVSFVSSYSMEEINDMVAVMKMMMRVRDTILRVNLEYVRSAAQADDYRTEPSFKLQGSYRNMNRIAEKLLPIMTDAEVEQLIVDHYTGEAQTLTDGAEANLLKFKEIEGKLSEAEQARWDEIKKRFNRKKLLGGSEGDPINRVVAQLSDFKEGLDGIGQALAAGRSDAENGIGGAIRELVNVVQDQGALSLDRASAHQTDLAKLSAEDMPRLLEALQAIAAQLQQSNGQTFELSQAIQQAVTQRRTNDEAESAELSSSQAHLQEVAFSLDKSSLTVLNTLITSIDSLLSRISVNHNDESAQ</sequence>
<comment type="caution">
    <text evidence="3">The sequence shown here is derived from an EMBL/GenBank/DDBJ whole genome shotgun (WGS) entry which is preliminary data.</text>
</comment>
<dbReference type="Proteomes" id="UP001225316">
    <property type="component" value="Unassembled WGS sequence"/>
</dbReference>
<dbReference type="InterPro" id="IPR020958">
    <property type="entry name" value="DUF3686"/>
</dbReference>
<dbReference type="EMBL" id="JARXHW010000014">
    <property type="protein sequence ID" value="MDQ8207424.1"/>
    <property type="molecule type" value="Genomic_DNA"/>
</dbReference>
<protein>
    <submittedName>
        <fullName evidence="3">DNA repair ATPase</fullName>
    </submittedName>
</protein>
<feature type="coiled-coil region" evidence="1">
    <location>
        <begin position="742"/>
        <end position="788"/>
    </location>
</feature>
<dbReference type="InterPro" id="IPR003593">
    <property type="entry name" value="AAA+_ATPase"/>
</dbReference>
<dbReference type="RefSeq" id="WP_308949562.1">
    <property type="nucleotide sequence ID" value="NZ_JARXHW010000014.1"/>
</dbReference>
<organism evidence="3 4">
    <name type="scientific">Thalassobacterium maritimum</name>
    <dbReference type="NCBI Taxonomy" id="3041265"/>
    <lineage>
        <taxon>Bacteria</taxon>
        <taxon>Pseudomonadati</taxon>
        <taxon>Verrucomicrobiota</taxon>
        <taxon>Opitutia</taxon>
        <taxon>Puniceicoccales</taxon>
        <taxon>Coraliomargaritaceae</taxon>
        <taxon>Thalassobacterium</taxon>
    </lineage>
</organism>
<dbReference type="InterPro" id="IPR057224">
    <property type="entry name" value="DUF7902"/>
</dbReference>
<accession>A0ABU1ATD8</accession>
<dbReference type="SMART" id="SM00382">
    <property type="entry name" value="AAA"/>
    <property type="match status" value="1"/>
</dbReference>
<proteinExistence type="predicted"/>
<dbReference type="InterPro" id="IPR027417">
    <property type="entry name" value="P-loop_NTPase"/>
</dbReference>
<feature type="coiled-coil region" evidence="1">
    <location>
        <begin position="656"/>
        <end position="683"/>
    </location>
</feature>
<dbReference type="Pfam" id="PF12458">
    <property type="entry name" value="DUF3686"/>
    <property type="match status" value="1"/>
</dbReference>
<dbReference type="Pfam" id="PF25472">
    <property type="entry name" value="DUF7902"/>
    <property type="match status" value="1"/>
</dbReference>
<dbReference type="Pfam" id="PF00004">
    <property type="entry name" value="AAA"/>
    <property type="match status" value="1"/>
</dbReference>
<dbReference type="Gene3D" id="3.40.50.300">
    <property type="entry name" value="P-loop containing nucleotide triphosphate hydrolases"/>
    <property type="match status" value="1"/>
</dbReference>